<accession>A0ABN9YBV2</accession>
<dbReference type="Proteomes" id="UP001189429">
    <property type="component" value="Unassembled WGS sequence"/>
</dbReference>
<keyword evidence="1" id="KW-0175">Coiled coil</keyword>
<organism evidence="3 4">
    <name type="scientific">Prorocentrum cordatum</name>
    <dbReference type="NCBI Taxonomy" id="2364126"/>
    <lineage>
        <taxon>Eukaryota</taxon>
        <taxon>Sar</taxon>
        <taxon>Alveolata</taxon>
        <taxon>Dinophyceae</taxon>
        <taxon>Prorocentrales</taxon>
        <taxon>Prorocentraceae</taxon>
        <taxon>Prorocentrum</taxon>
    </lineage>
</organism>
<proteinExistence type="predicted"/>
<evidence type="ECO:0000256" key="1">
    <source>
        <dbReference type="SAM" id="Coils"/>
    </source>
</evidence>
<evidence type="ECO:0000256" key="2">
    <source>
        <dbReference type="SAM" id="MobiDB-lite"/>
    </source>
</evidence>
<protein>
    <submittedName>
        <fullName evidence="3">Uncharacterized protein</fullName>
    </submittedName>
</protein>
<sequence>MLAARPHPGARQVQDLDDRLQELLRELPPPVGDGPQASPLPDADPGGALAPPTPVGGCTTPLQQLEDPPPLGAAPAPAFGAPAKVVARAAGLDPWALLDEHAPGDVKDAPLEVGRTCRRLNEKKLLLSADGLPDLGLGEVLSDDALWSGPSAESAAPLLLAGHPVESLFLAVAGRLKSGGRFEVQRAGFSGAWLEFEDLFVAARAKRRRLRRAGAQRCPGAGGAPATPPGQGAGGDASDDEAGLPPHMPDHVMSTPLREDACGAPGVPFDDALQEKRQQVAELENMIQDAQQKYEATIRQHLHSMHK</sequence>
<name>A0ABN9YBV2_9DINO</name>
<dbReference type="EMBL" id="CAUYUJ010022060">
    <property type="protein sequence ID" value="CAK0908687.1"/>
    <property type="molecule type" value="Genomic_DNA"/>
</dbReference>
<comment type="caution">
    <text evidence="3">The sequence shown here is derived from an EMBL/GenBank/DDBJ whole genome shotgun (WGS) entry which is preliminary data.</text>
</comment>
<feature type="coiled-coil region" evidence="1">
    <location>
        <begin position="269"/>
        <end position="300"/>
    </location>
</feature>
<evidence type="ECO:0000313" key="3">
    <source>
        <dbReference type="EMBL" id="CAK0908687.1"/>
    </source>
</evidence>
<feature type="region of interest" description="Disordered" evidence="2">
    <location>
        <begin position="1"/>
        <end position="76"/>
    </location>
</feature>
<feature type="compositionally biased region" description="Basic and acidic residues" evidence="2">
    <location>
        <begin position="14"/>
        <end position="25"/>
    </location>
</feature>
<evidence type="ECO:0000313" key="4">
    <source>
        <dbReference type="Proteomes" id="UP001189429"/>
    </source>
</evidence>
<reference evidence="3" key="1">
    <citation type="submission" date="2023-10" db="EMBL/GenBank/DDBJ databases">
        <authorList>
            <person name="Chen Y."/>
            <person name="Shah S."/>
            <person name="Dougan E. K."/>
            <person name="Thang M."/>
            <person name="Chan C."/>
        </authorList>
    </citation>
    <scope>NUCLEOTIDE SEQUENCE [LARGE SCALE GENOMIC DNA]</scope>
</reference>
<feature type="non-terminal residue" evidence="3">
    <location>
        <position position="307"/>
    </location>
</feature>
<feature type="compositionally biased region" description="Low complexity" evidence="2">
    <location>
        <begin position="39"/>
        <end position="50"/>
    </location>
</feature>
<gene>
    <name evidence="3" type="ORF">PCOR1329_LOCUS83298</name>
</gene>
<keyword evidence="4" id="KW-1185">Reference proteome</keyword>
<feature type="region of interest" description="Disordered" evidence="2">
    <location>
        <begin position="213"/>
        <end position="269"/>
    </location>
</feature>